<organism evidence="9 10">
    <name type="scientific">Pontibacter saemangeumensis</name>
    <dbReference type="NCBI Taxonomy" id="1084525"/>
    <lineage>
        <taxon>Bacteria</taxon>
        <taxon>Pseudomonadati</taxon>
        <taxon>Bacteroidota</taxon>
        <taxon>Cytophagia</taxon>
        <taxon>Cytophagales</taxon>
        <taxon>Hymenobacteraceae</taxon>
        <taxon>Pontibacter</taxon>
    </lineage>
</organism>
<evidence type="ECO:0000256" key="1">
    <source>
        <dbReference type="ARBA" id="ARBA00022448"/>
    </source>
</evidence>
<evidence type="ECO:0000256" key="4">
    <source>
        <dbReference type="ARBA" id="ARBA00022982"/>
    </source>
</evidence>
<dbReference type="Pfam" id="PF00034">
    <property type="entry name" value="Cytochrom_C"/>
    <property type="match status" value="1"/>
</dbReference>
<evidence type="ECO:0000256" key="2">
    <source>
        <dbReference type="ARBA" id="ARBA00022617"/>
    </source>
</evidence>
<keyword evidence="10" id="KW-1185">Reference proteome</keyword>
<dbReference type="SUPFAM" id="SSF46626">
    <property type="entry name" value="Cytochrome c"/>
    <property type="match status" value="1"/>
</dbReference>
<feature type="region of interest" description="Disordered" evidence="7">
    <location>
        <begin position="57"/>
        <end position="76"/>
    </location>
</feature>
<evidence type="ECO:0000256" key="6">
    <source>
        <dbReference type="PROSITE-ProRule" id="PRU00433"/>
    </source>
</evidence>
<keyword evidence="3 6" id="KW-0479">Metal-binding</keyword>
<dbReference type="PRINTS" id="PR00606">
    <property type="entry name" value="CYTCHROMECID"/>
</dbReference>
<dbReference type="InterPro" id="IPR009056">
    <property type="entry name" value="Cyt_c-like_dom"/>
</dbReference>
<dbReference type="InterPro" id="IPR036909">
    <property type="entry name" value="Cyt_c-like_dom_sf"/>
</dbReference>
<keyword evidence="5 6" id="KW-0408">Iron</keyword>
<keyword evidence="1" id="KW-0813">Transport</keyword>
<proteinExistence type="predicted"/>
<evidence type="ECO:0000256" key="3">
    <source>
        <dbReference type="ARBA" id="ARBA00022723"/>
    </source>
</evidence>
<sequence>MTVRQTIRYFYATGKGIYKGLWRSLTKFVRKQLQLDGCCFCLCILCVVACDNPDVGNKRKKADPDREIPGENQPVPLGVAQKGEVLIAYSDCDTCHKEDEDSVGPAFKEIAERYPVQRVYIDMLAQKVISGGSGAWGSAVMSAHPKVSKAEAKLMVSYILSLKEPQDSP</sequence>
<accession>A0ABP8LIT6</accession>
<dbReference type="Proteomes" id="UP001500552">
    <property type="component" value="Unassembled WGS sequence"/>
</dbReference>
<keyword evidence="2 6" id="KW-0349">Heme</keyword>
<evidence type="ECO:0000313" key="9">
    <source>
        <dbReference type="EMBL" id="GAA4429191.1"/>
    </source>
</evidence>
<dbReference type="Gene3D" id="1.10.760.10">
    <property type="entry name" value="Cytochrome c-like domain"/>
    <property type="match status" value="1"/>
</dbReference>
<reference evidence="10" key="1">
    <citation type="journal article" date="2019" name="Int. J. Syst. Evol. Microbiol.">
        <title>The Global Catalogue of Microorganisms (GCM) 10K type strain sequencing project: providing services to taxonomists for standard genome sequencing and annotation.</title>
        <authorList>
            <consortium name="The Broad Institute Genomics Platform"/>
            <consortium name="The Broad Institute Genome Sequencing Center for Infectious Disease"/>
            <person name="Wu L."/>
            <person name="Ma J."/>
        </authorList>
    </citation>
    <scope>NUCLEOTIDE SEQUENCE [LARGE SCALE GENOMIC DNA]</scope>
    <source>
        <strain evidence="10">JCM 17926</strain>
    </source>
</reference>
<feature type="domain" description="Cytochrome c" evidence="8">
    <location>
        <begin position="78"/>
        <end position="163"/>
    </location>
</feature>
<evidence type="ECO:0000256" key="7">
    <source>
        <dbReference type="SAM" id="MobiDB-lite"/>
    </source>
</evidence>
<name>A0ABP8LIT6_9BACT</name>
<dbReference type="EMBL" id="BAABHC010000005">
    <property type="protein sequence ID" value="GAA4429191.1"/>
    <property type="molecule type" value="Genomic_DNA"/>
</dbReference>
<evidence type="ECO:0000313" key="10">
    <source>
        <dbReference type="Proteomes" id="UP001500552"/>
    </source>
</evidence>
<protein>
    <recommendedName>
        <fullName evidence="8">Cytochrome c domain-containing protein</fullName>
    </recommendedName>
</protein>
<dbReference type="InterPro" id="IPR002324">
    <property type="entry name" value="Cyt_c_ID"/>
</dbReference>
<keyword evidence="4" id="KW-0249">Electron transport</keyword>
<evidence type="ECO:0000259" key="8">
    <source>
        <dbReference type="PROSITE" id="PS51007"/>
    </source>
</evidence>
<comment type="caution">
    <text evidence="9">The sequence shown here is derived from an EMBL/GenBank/DDBJ whole genome shotgun (WGS) entry which is preliminary data.</text>
</comment>
<evidence type="ECO:0000256" key="5">
    <source>
        <dbReference type="ARBA" id="ARBA00023004"/>
    </source>
</evidence>
<gene>
    <name evidence="9" type="ORF">GCM10023188_14250</name>
</gene>
<dbReference type="PROSITE" id="PS51007">
    <property type="entry name" value="CYTC"/>
    <property type="match status" value="1"/>
</dbReference>